<dbReference type="Proteomes" id="UP000023152">
    <property type="component" value="Unassembled WGS sequence"/>
</dbReference>
<keyword evidence="2" id="KW-1133">Transmembrane helix</keyword>
<evidence type="ECO:0000313" key="4">
    <source>
        <dbReference type="EMBL" id="ETO28459.1"/>
    </source>
</evidence>
<dbReference type="InterPro" id="IPR024240">
    <property type="entry name" value="NAGLU_N"/>
</dbReference>
<evidence type="ECO:0000259" key="3">
    <source>
        <dbReference type="Pfam" id="PF12971"/>
    </source>
</evidence>
<gene>
    <name evidence="4" type="ORF">RFI_08674</name>
</gene>
<feature type="domain" description="Alpha-N-acetylglucosaminidase N-terminal" evidence="3">
    <location>
        <begin position="116"/>
        <end position="181"/>
    </location>
</feature>
<keyword evidence="1" id="KW-0378">Hydrolase</keyword>
<protein>
    <recommendedName>
        <fullName evidence="3">Alpha-N-acetylglucosaminidase N-terminal domain-containing protein</fullName>
    </recommendedName>
</protein>
<dbReference type="GO" id="GO:0016787">
    <property type="term" value="F:hydrolase activity"/>
    <property type="evidence" value="ECO:0007669"/>
    <property type="project" value="UniProtKB-KW"/>
</dbReference>
<evidence type="ECO:0000256" key="2">
    <source>
        <dbReference type="SAM" id="Phobius"/>
    </source>
</evidence>
<dbReference type="PROSITE" id="PS51257">
    <property type="entry name" value="PROKAR_LIPOPROTEIN"/>
    <property type="match status" value="1"/>
</dbReference>
<sequence length="189" mass="22215">MKQPCAKVTRWTPTFVGTSSNFLNVLLLIWLLGCFYIIILFSAFHYADNWIFRSEEQKRNHEMLSPFHKNVKMEEIKIEEVKMTVKELIKRILNRANFDLREELNESVLLKHIDVFLSQFEFGIVGRQLCHKINSKGCFKIKVRNDRIEIVGSDILSTCAGVNYYFMHYLHTSVSWTGDSTYLLLKDNI</sequence>
<dbReference type="Gene3D" id="3.30.379.10">
    <property type="entry name" value="Chitobiase/beta-hexosaminidase domain 2-like"/>
    <property type="match status" value="1"/>
</dbReference>
<name>X6NRX6_RETFI</name>
<accession>X6NRX6</accession>
<feature type="non-terminal residue" evidence="4">
    <location>
        <position position="189"/>
    </location>
</feature>
<evidence type="ECO:0000313" key="5">
    <source>
        <dbReference type="Proteomes" id="UP000023152"/>
    </source>
</evidence>
<feature type="transmembrane region" description="Helical" evidence="2">
    <location>
        <begin position="22"/>
        <end position="44"/>
    </location>
</feature>
<dbReference type="InterPro" id="IPR029018">
    <property type="entry name" value="Hex-like_dom2"/>
</dbReference>
<organism evidence="4 5">
    <name type="scientific">Reticulomyxa filosa</name>
    <dbReference type="NCBI Taxonomy" id="46433"/>
    <lineage>
        <taxon>Eukaryota</taxon>
        <taxon>Sar</taxon>
        <taxon>Rhizaria</taxon>
        <taxon>Retaria</taxon>
        <taxon>Foraminifera</taxon>
        <taxon>Monothalamids</taxon>
        <taxon>Reticulomyxidae</taxon>
        <taxon>Reticulomyxa</taxon>
    </lineage>
</organism>
<evidence type="ECO:0000256" key="1">
    <source>
        <dbReference type="ARBA" id="ARBA00022801"/>
    </source>
</evidence>
<dbReference type="AlphaFoldDB" id="X6NRX6"/>
<comment type="caution">
    <text evidence="4">The sequence shown here is derived from an EMBL/GenBank/DDBJ whole genome shotgun (WGS) entry which is preliminary data.</text>
</comment>
<keyword evidence="2" id="KW-0472">Membrane</keyword>
<keyword evidence="5" id="KW-1185">Reference proteome</keyword>
<keyword evidence="2" id="KW-0812">Transmembrane</keyword>
<dbReference type="EMBL" id="ASPP01006662">
    <property type="protein sequence ID" value="ETO28459.1"/>
    <property type="molecule type" value="Genomic_DNA"/>
</dbReference>
<reference evidence="4 5" key="1">
    <citation type="journal article" date="2013" name="Curr. Biol.">
        <title>The Genome of the Foraminiferan Reticulomyxa filosa.</title>
        <authorList>
            <person name="Glockner G."/>
            <person name="Hulsmann N."/>
            <person name="Schleicher M."/>
            <person name="Noegel A.A."/>
            <person name="Eichinger L."/>
            <person name="Gallinger C."/>
            <person name="Pawlowski J."/>
            <person name="Sierra R."/>
            <person name="Euteneuer U."/>
            <person name="Pillet L."/>
            <person name="Moustafa A."/>
            <person name="Platzer M."/>
            <person name="Groth M."/>
            <person name="Szafranski K."/>
            <person name="Schliwa M."/>
        </authorList>
    </citation>
    <scope>NUCLEOTIDE SEQUENCE [LARGE SCALE GENOMIC DNA]</scope>
</reference>
<proteinExistence type="predicted"/>
<dbReference type="Pfam" id="PF12971">
    <property type="entry name" value="NAGLU_N"/>
    <property type="match status" value="1"/>
</dbReference>